<dbReference type="EMBL" id="MSLT01000006">
    <property type="protein sequence ID" value="OUD15590.1"/>
    <property type="molecule type" value="Genomic_DNA"/>
</dbReference>
<dbReference type="Proteomes" id="UP000194798">
    <property type="component" value="Unassembled WGS sequence"/>
</dbReference>
<proteinExistence type="inferred from homology"/>
<feature type="binding site" evidence="1">
    <location>
        <begin position="105"/>
        <end position="106"/>
    </location>
    <ligand>
        <name>S-adenosyl-L-methionine</name>
        <dbReference type="ChEBI" id="CHEBI:59789"/>
    </ligand>
</feature>
<reference evidence="2 3" key="1">
    <citation type="submission" date="2016-12" db="EMBL/GenBank/DDBJ databases">
        <title>Thioflexothrix psekupsii D3 genome sequencing and assembly.</title>
        <authorList>
            <person name="Fomenkov A."/>
            <person name="Vincze T."/>
            <person name="Grabovich M."/>
            <person name="Anton B.P."/>
            <person name="Dubinina G."/>
            <person name="Orlova M."/>
            <person name="Belousova E."/>
            <person name="Roberts R.J."/>
        </authorList>
    </citation>
    <scope>NUCLEOTIDE SEQUENCE [LARGE SCALE GENOMIC DNA]</scope>
    <source>
        <strain evidence="2">D3</strain>
    </source>
</reference>
<keyword evidence="1" id="KW-0949">S-adenosyl-L-methionine</keyword>
<comment type="caution">
    <text evidence="1">Lacks conserved residue(s) required for the propagation of feature annotation.</text>
</comment>
<evidence type="ECO:0000256" key="1">
    <source>
        <dbReference type="HAMAP-Rule" id="MF_01523"/>
    </source>
</evidence>
<comment type="catalytic activity">
    <reaction evidence="1">
        <text>guanosine(1516) in 16S rRNA + S-adenosyl-L-methionine = N(2)-methylguanosine(1516) in 16S rRNA + S-adenosyl-L-homocysteine + H(+)</text>
        <dbReference type="Rhea" id="RHEA:43220"/>
        <dbReference type="Rhea" id="RHEA-COMP:10412"/>
        <dbReference type="Rhea" id="RHEA-COMP:10413"/>
        <dbReference type="ChEBI" id="CHEBI:15378"/>
        <dbReference type="ChEBI" id="CHEBI:57856"/>
        <dbReference type="ChEBI" id="CHEBI:59789"/>
        <dbReference type="ChEBI" id="CHEBI:74269"/>
        <dbReference type="ChEBI" id="CHEBI:74481"/>
        <dbReference type="EC" id="2.1.1.242"/>
    </reaction>
</comment>
<dbReference type="SUPFAM" id="SSF53335">
    <property type="entry name" value="S-adenosyl-L-methionine-dependent methyltransferases"/>
    <property type="match status" value="1"/>
</dbReference>
<accession>A0A251XBY2</accession>
<keyword evidence="3" id="KW-1185">Reference proteome</keyword>
<dbReference type="GO" id="GO:0005737">
    <property type="term" value="C:cytoplasm"/>
    <property type="evidence" value="ECO:0007669"/>
    <property type="project" value="UniProtKB-SubCell"/>
</dbReference>
<dbReference type="HAMAP" id="MF_01523">
    <property type="entry name" value="16SrRNA_methyltr_J"/>
    <property type="match status" value="1"/>
</dbReference>
<dbReference type="Pfam" id="PF04445">
    <property type="entry name" value="SAM_MT"/>
    <property type="match status" value="1"/>
</dbReference>
<keyword evidence="1" id="KW-0808">Transferase</keyword>
<organism evidence="2 3">
    <name type="scientific">Thioflexithrix psekupsensis</name>
    <dbReference type="NCBI Taxonomy" id="1570016"/>
    <lineage>
        <taxon>Bacteria</taxon>
        <taxon>Pseudomonadati</taxon>
        <taxon>Pseudomonadota</taxon>
        <taxon>Gammaproteobacteria</taxon>
        <taxon>Thiotrichales</taxon>
        <taxon>Thioflexithrix</taxon>
    </lineage>
</organism>
<dbReference type="InterPro" id="IPR029063">
    <property type="entry name" value="SAM-dependent_MTases_sf"/>
</dbReference>
<comment type="caution">
    <text evidence="2">The sequence shown here is derived from an EMBL/GenBank/DDBJ whole genome shotgun (WGS) entry which is preliminary data.</text>
</comment>
<feature type="binding site" evidence="1">
    <location>
        <begin position="121"/>
        <end position="122"/>
    </location>
    <ligand>
        <name>S-adenosyl-L-methionine</name>
        <dbReference type="ChEBI" id="CHEBI:59789"/>
    </ligand>
</feature>
<sequence>MLPVVPLLNTPDNAASIEKLQQQFALPLITHLDDRVDLYLQFHAQGLGLCQRGSAFNPVVVDFLHGRVAFRQRQQEGRRQPLARAVGFAKNPQPIVIDATAGLGRDAFVLASLGAQVMMVERSPVIAALLSDGLQRAITATLQQTQHAPLSVLFTQQLQLYYGDSRHYLAELLKKYPHAVIYLDPMYPHREKSALVKKEMRLFRLVVGDDMDSGDLLMQALALGARRIVVKRPKLANDLMAQSPTMRIVSEQTRYDVYLNGN</sequence>
<name>A0A251XBY2_9GAMM</name>
<evidence type="ECO:0000313" key="3">
    <source>
        <dbReference type="Proteomes" id="UP000194798"/>
    </source>
</evidence>
<dbReference type="OrthoDB" id="3191794at2"/>
<comment type="function">
    <text evidence="1">Specifically methylates the guanosine in position 1516 of 16S rRNA.</text>
</comment>
<keyword evidence="1" id="KW-0963">Cytoplasm</keyword>
<dbReference type="PANTHER" id="PTHR36112:SF1">
    <property type="entry name" value="RIBOSOMAL RNA SMALL SUBUNIT METHYLTRANSFERASE J"/>
    <property type="match status" value="1"/>
</dbReference>
<comment type="similarity">
    <text evidence="1">Belongs to the methyltransferase superfamily. RsmJ family.</text>
</comment>
<dbReference type="PANTHER" id="PTHR36112">
    <property type="entry name" value="RIBOSOMAL RNA SMALL SUBUNIT METHYLTRANSFERASE J"/>
    <property type="match status" value="1"/>
</dbReference>
<gene>
    <name evidence="1" type="primary">rsmJ</name>
    <name evidence="2" type="ORF">TPSD3_03465</name>
</gene>
<evidence type="ECO:0000313" key="2">
    <source>
        <dbReference type="EMBL" id="OUD15590.1"/>
    </source>
</evidence>
<dbReference type="GO" id="GO:0008990">
    <property type="term" value="F:rRNA (guanine-N2-)-methyltransferase activity"/>
    <property type="evidence" value="ECO:0007669"/>
    <property type="project" value="UniProtKB-UniRule"/>
</dbReference>
<dbReference type="InterPro" id="IPR007536">
    <property type="entry name" value="16SrRNA_methylTrfase_J"/>
</dbReference>
<keyword evidence="1" id="KW-0698">rRNA processing</keyword>
<keyword evidence="1" id="KW-0489">Methyltransferase</keyword>
<dbReference type="Gene3D" id="3.40.50.150">
    <property type="entry name" value="Vaccinia Virus protein VP39"/>
    <property type="match status" value="1"/>
</dbReference>
<dbReference type="AlphaFoldDB" id="A0A251XBY2"/>
<comment type="subcellular location">
    <subcellularLocation>
        <location evidence="1">Cytoplasm</location>
    </subcellularLocation>
</comment>
<protein>
    <recommendedName>
        <fullName evidence="1">Ribosomal RNA small subunit methyltransferase J</fullName>
        <ecNumber evidence="1">2.1.1.242</ecNumber>
    </recommendedName>
    <alternativeName>
        <fullName evidence="1">16S rRNA m2G1516 methyltransferase</fullName>
    </alternativeName>
    <alternativeName>
        <fullName evidence="1">rRNA (guanine-N(2)-)-methyltransferase</fullName>
    </alternativeName>
</protein>
<dbReference type="EC" id="2.1.1.242" evidence="1"/>
<dbReference type="RefSeq" id="WP_086487188.1">
    <property type="nucleotide sequence ID" value="NZ_MSLT01000006.1"/>
</dbReference>
<feature type="binding site" evidence="1">
    <location>
        <position position="184"/>
    </location>
    <ligand>
        <name>S-adenosyl-L-methionine</name>
        <dbReference type="ChEBI" id="CHEBI:59789"/>
    </ligand>
</feature>